<protein>
    <submittedName>
        <fullName evidence="5">Methyl-accepting chemotaxis protein 1</fullName>
    </submittedName>
</protein>
<dbReference type="PANTHER" id="PTHR32089:SF112">
    <property type="entry name" value="LYSOZYME-LIKE PROTEIN-RELATED"/>
    <property type="match status" value="1"/>
</dbReference>
<organism evidence="5">
    <name type="scientific">Methylobacterium bullatum</name>
    <dbReference type="NCBI Taxonomy" id="570505"/>
    <lineage>
        <taxon>Bacteria</taxon>
        <taxon>Pseudomonadati</taxon>
        <taxon>Pseudomonadota</taxon>
        <taxon>Alphaproteobacteria</taxon>
        <taxon>Hyphomicrobiales</taxon>
        <taxon>Methylobacteriaceae</taxon>
        <taxon>Methylobacterium</taxon>
    </lineage>
</organism>
<feature type="domain" description="Methyl-accepting transducer" evidence="4">
    <location>
        <begin position="363"/>
        <end position="613"/>
    </location>
</feature>
<evidence type="ECO:0000259" key="4">
    <source>
        <dbReference type="PROSITE" id="PS50111"/>
    </source>
</evidence>
<gene>
    <name evidence="5" type="primary">mcp1_2</name>
    <name evidence="5" type="ORF">MBUL_01468</name>
</gene>
<keyword evidence="1 2" id="KW-0807">Transducer</keyword>
<evidence type="ECO:0000313" key="5">
    <source>
        <dbReference type="EMBL" id="CAA2102010.1"/>
    </source>
</evidence>
<dbReference type="SMART" id="SM00283">
    <property type="entry name" value="MA"/>
    <property type="match status" value="2"/>
</dbReference>
<sequence>MALAKKSALHTLPASVAIREDRPSVTGRSHLVAEAEKRKARTFARQQKAAERIASATAELSSGIAEAAAAAEELRKASEQIGVGAEEAAGAAQETMKAINQGGALIQAAKENASAALTKTQALSGLIVDTAAQIGASVAAIAKASERQEASVKLVEELDRQASAIGEIVKAVARIADQTNLLALNAAIEAARAGQHGKGFAVVADEVRTLAETSEKSARDIQELVAQIQADVKIAADGINNSAVSARSEAEKGRVVTAQLERIRADMAEIMTGCDDIARASDESAVASVEAQKGAEIIAAAAEEQSAACQETGKMVEQQTTALTQSEQAAQELSGLAEELKNSTNIGKSAEEVASAAEELSSAVEEINRAGAQVTIALDQITKGAQQQSAATQQSSAAIAQIERRAQVNQSLAGTAVEKAQVISDLLAENKAMVDAMVDGLGRSVGAGRASRDQIAALEQVSRRIDKIVDAITTVSIQTNMLAVNGSVEAARAGEFGKGFAVVSTDIRNLARDSAENADRIKDTVKTIQDTIAFVRGDLQEIAEGAAAEVEKSGAITRNLDSVTKVMTEVLAGNREILSGSDGIVRMVREIQTAIEQVAAAAQQAARTSGEAGRAASEQAKGAEQLAAAIEEIASLADELQAA</sequence>
<dbReference type="InterPro" id="IPR004089">
    <property type="entry name" value="MCPsignal_dom"/>
</dbReference>
<evidence type="ECO:0000256" key="3">
    <source>
        <dbReference type="SAM" id="Coils"/>
    </source>
</evidence>
<name>A0A679J0B0_9HYPH</name>
<dbReference type="PROSITE" id="PS50111">
    <property type="entry name" value="CHEMOTAXIS_TRANSDUC_2"/>
    <property type="match status" value="2"/>
</dbReference>
<reference evidence="5" key="1">
    <citation type="submission" date="2019-12" db="EMBL/GenBank/DDBJ databases">
        <authorList>
            <person name="Cremers G."/>
        </authorList>
    </citation>
    <scope>NUCLEOTIDE SEQUENCE</scope>
    <source>
        <strain evidence="5">Mbul1</strain>
    </source>
</reference>
<proteinExistence type="predicted"/>
<keyword evidence="3" id="KW-0175">Coiled coil</keyword>
<dbReference type="Gene3D" id="1.10.287.950">
    <property type="entry name" value="Methyl-accepting chemotaxis protein"/>
    <property type="match status" value="2"/>
</dbReference>
<dbReference type="GO" id="GO:0007165">
    <property type="term" value="P:signal transduction"/>
    <property type="evidence" value="ECO:0007669"/>
    <property type="project" value="UniProtKB-KW"/>
</dbReference>
<evidence type="ECO:0000256" key="2">
    <source>
        <dbReference type="PROSITE-ProRule" id="PRU00284"/>
    </source>
</evidence>
<evidence type="ECO:0000256" key="1">
    <source>
        <dbReference type="ARBA" id="ARBA00023224"/>
    </source>
</evidence>
<dbReference type="AlphaFoldDB" id="A0A679J0B0"/>
<dbReference type="PANTHER" id="PTHR32089">
    <property type="entry name" value="METHYL-ACCEPTING CHEMOTAXIS PROTEIN MCPB"/>
    <property type="match status" value="1"/>
</dbReference>
<accession>A0A679J0B0</accession>
<dbReference type="SUPFAM" id="SSF58104">
    <property type="entry name" value="Methyl-accepting chemotaxis protein (MCP) signaling domain"/>
    <property type="match status" value="2"/>
</dbReference>
<dbReference type="GO" id="GO:0016020">
    <property type="term" value="C:membrane"/>
    <property type="evidence" value="ECO:0007669"/>
    <property type="project" value="InterPro"/>
</dbReference>
<feature type="coiled-coil region" evidence="3">
    <location>
        <begin position="323"/>
        <end position="370"/>
    </location>
</feature>
<feature type="domain" description="Methyl-accepting transducer" evidence="4">
    <location>
        <begin position="63"/>
        <end position="299"/>
    </location>
</feature>
<dbReference type="EMBL" id="LR743504">
    <property type="protein sequence ID" value="CAA2102010.1"/>
    <property type="molecule type" value="Genomic_DNA"/>
</dbReference>
<dbReference type="Pfam" id="PF00015">
    <property type="entry name" value="MCPsignal"/>
    <property type="match status" value="2"/>
</dbReference>